<dbReference type="Proteomes" id="UP000813444">
    <property type="component" value="Unassembled WGS sequence"/>
</dbReference>
<feature type="region of interest" description="Disordered" evidence="1">
    <location>
        <begin position="202"/>
        <end position="258"/>
    </location>
</feature>
<feature type="region of interest" description="Disordered" evidence="1">
    <location>
        <begin position="443"/>
        <end position="515"/>
    </location>
</feature>
<gene>
    <name evidence="2" type="ORF">B0I35DRAFT_409722</name>
</gene>
<dbReference type="EMBL" id="JAGPNK010000008">
    <property type="protein sequence ID" value="KAH7316532.1"/>
    <property type="molecule type" value="Genomic_DNA"/>
</dbReference>
<organism evidence="2 3">
    <name type="scientific">Stachybotrys elegans</name>
    <dbReference type="NCBI Taxonomy" id="80388"/>
    <lineage>
        <taxon>Eukaryota</taxon>
        <taxon>Fungi</taxon>
        <taxon>Dikarya</taxon>
        <taxon>Ascomycota</taxon>
        <taxon>Pezizomycotina</taxon>
        <taxon>Sordariomycetes</taxon>
        <taxon>Hypocreomycetidae</taxon>
        <taxon>Hypocreales</taxon>
        <taxon>Stachybotryaceae</taxon>
        <taxon>Stachybotrys</taxon>
    </lineage>
</organism>
<feature type="compositionally biased region" description="Polar residues" evidence="1">
    <location>
        <begin position="321"/>
        <end position="345"/>
    </location>
</feature>
<feature type="compositionally biased region" description="Basic and acidic residues" evidence="1">
    <location>
        <begin position="463"/>
        <end position="475"/>
    </location>
</feature>
<feature type="compositionally biased region" description="Basic residues" evidence="1">
    <location>
        <begin position="450"/>
        <end position="459"/>
    </location>
</feature>
<feature type="compositionally biased region" description="Basic residues" evidence="1">
    <location>
        <begin position="543"/>
        <end position="556"/>
    </location>
</feature>
<feature type="region of interest" description="Disordered" evidence="1">
    <location>
        <begin position="321"/>
        <end position="368"/>
    </location>
</feature>
<feature type="compositionally biased region" description="Basic and acidic residues" evidence="1">
    <location>
        <begin position="111"/>
        <end position="128"/>
    </location>
</feature>
<reference evidence="2" key="1">
    <citation type="journal article" date="2021" name="Nat. Commun.">
        <title>Genetic determinants of endophytism in the Arabidopsis root mycobiome.</title>
        <authorList>
            <person name="Mesny F."/>
            <person name="Miyauchi S."/>
            <person name="Thiergart T."/>
            <person name="Pickel B."/>
            <person name="Atanasova L."/>
            <person name="Karlsson M."/>
            <person name="Huettel B."/>
            <person name="Barry K.W."/>
            <person name="Haridas S."/>
            <person name="Chen C."/>
            <person name="Bauer D."/>
            <person name="Andreopoulos W."/>
            <person name="Pangilinan J."/>
            <person name="LaButti K."/>
            <person name="Riley R."/>
            <person name="Lipzen A."/>
            <person name="Clum A."/>
            <person name="Drula E."/>
            <person name="Henrissat B."/>
            <person name="Kohler A."/>
            <person name="Grigoriev I.V."/>
            <person name="Martin F.M."/>
            <person name="Hacquard S."/>
        </authorList>
    </citation>
    <scope>NUCLEOTIDE SEQUENCE</scope>
    <source>
        <strain evidence="2">MPI-CAGE-CH-0235</strain>
    </source>
</reference>
<feature type="compositionally biased region" description="Basic and acidic residues" evidence="1">
    <location>
        <begin position="351"/>
        <end position="366"/>
    </location>
</feature>
<keyword evidence="3" id="KW-1185">Reference proteome</keyword>
<accession>A0A8K0WQ76</accession>
<dbReference type="AlphaFoldDB" id="A0A8K0WQ76"/>
<feature type="region of interest" description="Disordered" evidence="1">
    <location>
        <begin position="536"/>
        <end position="562"/>
    </location>
</feature>
<feature type="compositionally biased region" description="Low complexity" evidence="1">
    <location>
        <begin position="202"/>
        <end position="218"/>
    </location>
</feature>
<evidence type="ECO:0000256" key="1">
    <source>
        <dbReference type="SAM" id="MobiDB-lite"/>
    </source>
</evidence>
<dbReference type="OrthoDB" id="4174342at2759"/>
<name>A0A8K0WQ76_9HYPO</name>
<proteinExistence type="predicted"/>
<protein>
    <submittedName>
        <fullName evidence="2">Uncharacterized protein</fullName>
    </submittedName>
</protein>
<evidence type="ECO:0000313" key="3">
    <source>
        <dbReference type="Proteomes" id="UP000813444"/>
    </source>
</evidence>
<feature type="compositionally biased region" description="Acidic residues" evidence="1">
    <location>
        <begin position="495"/>
        <end position="505"/>
    </location>
</feature>
<feature type="compositionally biased region" description="Low complexity" evidence="1">
    <location>
        <begin position="61"/>
        <end position="70"/>
    </location>
</feature>
<sequence>MSPDTVSSLFPDRPIRPLPKRRLRERLSPEVADSIKYPASAHETSPLFYYPPYTVKEDGSSPHPGSTSPTEYGRRGDVSRSYGVPRGGVDGDEEESVLRSTLVTRSPPEILSRESRRLSRHDQPRHADPQPPPSATSSVDGYDSFENTNNKKKRKIPSAGDSAMGAIGGAHALNGELSALALSARAHSPVGEAVGDRSYNSSAAYAGAGSLPSSSQGISGPGRGRLGRSRNGRSPLRTLPDGNNTWAGRPAKGTTPQWAQSASLADYEGKGIISSAIANAEKLPPQGSENISLLQQHSSSNKATPASTQFTFTCDSQVPGTVQWPGQSTRQSAAHNMSQSQTKAGVNNDAANRDGSAKPSNDDSFRSRRKLRRALDKELAAAARHRRQMAHEANVNNPPKKEDIWICGFCEYEDIFGVPPNQLIRGYELKDRKARLEAAEKQRLLDKAKARNRRGRKAAKTPPKPEHPLHPEPGHAADPAGGGSQGHSHSTQSEGDYEDDFDDDYSNPAPDTIATRFLTSGGSQLAAQHLLYCVEKKEEEKKKTTKTKKEKARTRKTTLMLP</sequence>
<feature type="region of interest" description="Disordered" evidence="1">
    <location>
        <begin position="1"/>
        <end position="167"/>
    </location>
</feature>
<evidence type="ECO:0000313" key="2">
    <source>
        <dbReference type="EMBL" id="KAH7316532.1"/>
    </source>
</evidence>
<comment type="caution">
    <text evidence="2">The sequence shown here is derived from an EMBL/GenBank/DDBJ whole genome shotgun (WGS) entry which is preliminary data.</text>
</comment>